<protein>
    <submittedName>
        <fullName evidence="1">Uncharacterized protein</fullName>
    </submittedName>
</protein>
<keyword evidence="2" id="KW-1185">Reference proteome</keyword>
<dbReference type="Proteomes" id="UP001156389">
    <property type="component" value="Unassembled WGS sequence"/>
</dbReference>
<accession>A0ABT2JTU1</accession>
<dbReference type="RefSeq" id="WP_260218432.1">
    <property type="nucleotide sequence ID" value="NZ_JAJAGO010000006.1"/>
</dbReference>
<dbReference type="EMBL" id="JAJAGO010000006">
    <property type="protein sequence ID" value="MCT2591108.1"/>
    <property type="molecule type" value="Genomic_DNA"/>
</dbReference>
<evidence type="ECO:0000313" key="1">
    <source>
        <dbReference type="EMBL" id="MCT2591108.1"/>
    </source>
</evidence>
<proteinExistence type="predicted"/>
<sequence>MDQPDQPARYSVRVALASPVRDNPREQEQLLDRFAAEVRAAALEEAANYVRGVWSGDEQLGRISVSTALCFVSDRLRDLAAAARPDTTGGTP</sequence>
<name>A0ABT2JTU1_9ACTN</name>
<comment type="caution">
    <text evidence="1">The sequence shown here is derived from an EMBL/GenBank/DDBJ whole genome shotgun (WGS) entry which is preliminary data.</text>
</comment>
<organism evidence="1 2">
    <name type="scientific">Streptomyces gossypii</name>
    <dbReference type="NCBI Taxonomy" id="2883101"/>
    <lineage>
        <taxon>Bacteria</taxon>
        <taxon>Bacillati</taxon>
        <taxon>Actinomycetota</taxon>
        <taxon>Actinomycetes</taxon>
        <taxon>Kitasatosporales</taxon>
        <taxon>Streptomycetaceae</taxon>
        <taxon>Streptomyces</taxon>
    </lineage>
</organism>
<gene>
    <name evidence="1" type="ORF">LHJ74_14520</name>
</gene>
<evidence type="ECO:0000313" key="2">
    <source>
        <dbReference type="Proteomes" id="UP001156389"/>
    </source>
</evidence>
<reference evidence="1 2" key="1">
    <citation type="submission" date="2021-10" db="EMBL/GenBank/DDBJ databases">
        <title>Streptomyces gossypii sp. nov., isolated from soil collected from cotton field.</title>
        <authorList>
            <person name="Ge X."/>
            <person name="Chen X."/>
            <person name="Liu W."/>
        </authorList>
    </citation>
    <scope>NUCLEOTIDE SEQUENCE [LARGE SCALE GENOMIC DNA]</scope>
    <source>
        <strain evidence="1 2">N2-109</strain>
    </source>
</reference>